<comment type="caution">
    <text evidence="1">The sequence shown here is derived from an EMBL/GenBank/DDBJ whole genome shotgun (WGS) entry which is preliminary data.</text>
</comment>
<reference evidence="1 2" key="1">
    <citation type="submission" date="2013-02" db="EMBL/GenBank/DDBJ databases">
        <title>Draft genome sequence of Amycolatopsis vancoresmycina strain DSM 44592T.</title>
        <authorList>
            <person name="Kumar S."/>
            <person name="Kaur N."/>
            <person name="Kaur C."/>
            <person name="Raghava G.P.S."/>
            <person name="Mayilraj S."/>
        </authorList>
    </citation>
    <scope>NUCLEOTIDE SEQUENCE [LARGE SCALE GENOMIC DNA]</scope>
    <source>
        <strain evidence="1 2">DSM 44592</strain>
    </source>
</reference>
<dbReference type="Proteomes" id="UP000014139">
    <property type="component" value="Unassembled WGS sequence"/>
</dbReference>
<accession>R1FZB4</accession>
<dbReference type="AlphaFoldDB" id="R1FZB4"/>
<dbReference type="SUPFAM" id="SSF52540">
    <property type="entry name" value="P-loop containing nucleoside triphosphate hydrolases"/>
    <property type="match status" value="1"/>
</dbReference>
<evidence type="ECO:0000313" key="1">
    <source>
        <dbReference type="EMBL" id="EOD64688.1"/>
    </source>
</evidence>
<gene>
    <name evidence="1" type="ORF">H480_30656</name>
</gene>
<protein>
    <submittedName>
        <fullName evidence="1">Multidrug ABC transporter ATPase/permease</fullName>
    </submittedName>
</protein>
<dbReference type="PATRIC" id="fig|1292037.4.peg.5768"/>
<proteinExistence type="predicted"/>
<keyword evidence="2" id="KW-1185">Reference proteome</keyword>
<evidence type="ECO:0000313" key="2">
    <source>
        <dbReference type="Proteomes" id="UP000014139"/>
    </source>
</evidence>
<dbReference type="Gene3D" id="3.40.50.300">
    <property type="entry name" value="P-loop containing nucleotide triphosphate hydrolases"/>
    <property type="match status" value="1"/>
</dbReference>
<dbReference type="InterPro" id="IPR027417">
    <property type="entry name" value="P-loop_NTPase"/>
</dbReference>
<sequence length="47" mass="5462">IRSADRILVLEKGRLIEEGTHDELIRAGGIYHELYEIQARAYRNEPP</sequence>
<dbReference type="EMBL" id="AOUO01000491">
    <property type="protein sequence ID" value="EOD64688.1"/>
    <property type="molecule type" value="Genomic_DNA"/>
</dbReference>
<feature type="non-terminal residue" evidence="1">
    <location>
        <position position="1"/>
    </location>
</feature>
<dbReference type="OrthoDB" id="9806127at2"/>
<organism evidence="1 2">
    <name type="scientific">Amycolatopsis vancoresmycina DSM 44592</name>
    <dbReference type="NCBI Taxonomy" id="1292037"/>
    <lineage>
        <taxon>Bacteria</taxon>
        <taxon>Bacillati</taxon>
        <taxon>Actinomycetota</taxon>
        <taxon>Actinomycetes</taxon>
        <taxon>Pseudonocardiales</taxon>
        <taxon>Pseudonocardiaceae</taxon>
        <taxon>Amycolatopsis</taxon>
    </lineage>
</organism>
<name>R1FZB4_9PSEU</name>